<keyword evidence="2" id="KW-1185">Reference proteome</keyword>
<proteinExistence type="predicted"/>
<gene>
    <name evidence="1" type="ORF">TSYNT_555</name>
</gene>
<accession>A0A0U9HBR7</accession>
<dbReference type="Proteomes" id="UP000062160">
    <property type="component" value="Unassembled WGS sequence"/>
</dbReference>
<dbReference type="InterPro" id="IPR046146">
    <property type="entry name" value="DUF6148"/>
</dbReference>
<evidence type="ECO:0000313" key="1">
    <source>
        <dbReference type="EMBL" id="GAQ24229.1"/>
    </source>
</evidence>
<dbReference type="Pfam" id="PF19645">
    <property type="entry name" value="DUF6148"/>
    <property type="match status" value="1"/>
</dbReference>
<dbReference type="STRING" id="224999.GCA_001485475_00211"/>
<sequence length="76" mass="8834">MPAWDLETAKKHLEAWLQAELAISTGQSYQIGTKRITRADLSEVREQIKFWRNEVERLSAGINGPRRVFRVVPRDL</sequence>
<evidence type="ECO:0008006" key="3">
    <source>
        <dbReference type="Google" id="ProtNLM"/>
    </source>
</evidence>
<organism evidence="1">
    <name type="scientific">Tepidanaerobacter syntrophicus</name>
    <dbReference type="NCBI Taxonomy" id="224999"/>
    <lineage>
        <taxon>Bacteria</taxon>
        <taxon>Bacillati</taxon>
        <taxon>Bacillota</taxon>
        <taxon>Clostridia</taxon>
        <taxon>Thermosediminibacterales</taxon>
        <taxon>Tepidanaerobacteraceae</taxon>
        <taxon>Tepidanaerobacter</taxon>
    </lineage>
</organism>
<dbReference type="AlphaFoldDB" id="A0A0U9HBR7"/>
<evidence type="ECO:0000313" key="2">
    <source>
        <dbReference type="Proteomes" id="UP000062160"/>
    </source>
</evidence>
<protein>
    <recommendedName>
        <fullName evidence="3">GpW protein</fullName>
    </recommendedName>
</protein>
<name>A0A0U9HBR7_9FIRM</name>
<reference evidence="1" key="1">
    <citation type="journal article" date="2016" name="Genome Announc.">
        <title>Draft Genome Sequence of the Syntrophic Lactate-Degrading Bacterium Tepidanaerobacter syntrophicus JLT.</title>
        <authorList>
            <person name="Matsuura N."/>
            <person name="Ohashi A."/>
            <person name="Tourlousse D.M."/>
            <person name="Sekiguchi Y."/>
        </authorList>
    </citation>
    <scope>NUCLEOTIDE SEQUENCE [LARGE SCALE GENOMIC DNA]</scope>
    <source>
        <strain evidence="1">JL</strain>
    </source>
</reference>
<dbReference type="OrthoDB" id="80936at2"/>
<dbReference type="EMBL" id="DF976999">
    <property type="protein sequence ID" value="GAQ24229.1"/>
    <property type="molecule type" value="Genomic_DNA"/>
</dbReference>
<dbReference type="RefSeq" id="WP_059031334.1">
    <property type="nucleotide sequence ID" value="NZ_DF976999.1"/>
</dbReference>